<comment type="caution">
    <text evidence="2">The sequence shown here is derived from an EMBL/GenBank/DDBJ whole genome shotgun (WGS) entry which is preliminary data.</text>
</comment>
<dbReference type="AlphaFoldDB" id="S7WNU8"/>
<keyword evidence="1" id="KW-0472">Membrane</keyword>
<evidence type="ECO:0000313" key="2">
    <source>
        <dbReference type="EMBL" id="EPR65833.1"/>
    </source>
</evidence>
<dbReference type="EMBL" id="ATNM01000174">
    <property type="protein sequence ID" value="EPR65833.1"/>
    <property type="molecule type" value="Genomic_DNA"/>
</dbReference>
<evidence type="ECO:0000313" key="3">
    <source>
        <dbReference type="Proteomes" id="UP000014974"/>
    </source>
</evidence>
<organism evidence="2 3">
    <name type="scientific">Cyclobacterium qasimii M12-11B</name>
    <dbReference type="NCBI Taxonomy" id="641524"/>
    <lineage>
        <taxon>Bacteria</taxon>
        <taxon>Pseudomonadati</taxon>
        <taxon>Bacteroidota</taxon>
        <taxon>Cytophagia</taxon>
        <taxon>Cytophagales</taxon>
        <taxon>Cyclobacteriaceae</taxon>
        <taxon>Cyclobacterium</taxon>
    </lineage>
</organism>
<dbReference type="Proteomes" id="UP000014974">
    <property type="component" value="Unassembled WGS sequence"/>
</dbReference>
<feature type="transmembrane region" description="Helical" evidence="1">
    <location>
        <begin position="25"/>
        <end position="42"/>
    </location>
</feature>
<name>S7WNU8_9BACT</name>
<sequence length="43" mass="5190">MKVDFWVKIKGLSNNLFYWEGNPTMEVQIFNATLIIIFFFNLF</sequence>
<proteinExistence type="predicted"/>
<keyword evidence="1" id="KW-1133">Transmembrane helix</keyword>
<keyword evidence="1" id="KW-0812">Transmembrane</keyword>
<evidence type="ECO:0000256" key="1">
    <source>
        <dbReference type="SAM" id="Phobius"/>
    </source>
</evidence>
<accession>S7WNU8</accession>
<gene>
    <name evidence="2" type="ORF">ADICYQ_5181</name>
</gene>
<reference evidence="2 3" key="1">
    <citation type="journal article" date="2013" name="Genome Announc.">
        <title>Draft Genome Sequence of Cyclobacterium qasimii Strain M12-11BT, Isolated from Arctic Marine Sediment.</title>
        <authorList>
            <person name="Shivaji S."/>
            <person name="Ara S."/>
            <person name="Singh A."/>
            <person name="Kumar Pinnaka A."/>
        </authorList>
    </citation>
    <scope>NUCLEOTIDE SEQUENCE [LARGE SCALE GENOMIC DNA]</scope>
    <source>
        <strain evidence="2 3">M12-11B</strain>
    </source>
</reference>
<protein>
    <submittedName>
        <fullName evidence="2">Uncharacterized protein</fullName>
    </submittedName>
</protein>